<sequence length="130" mass="13998">MAAQGRGIAGLGFASPSRVLRGADDKDIDDLGIATGLEREELEFAKAGKKRWDEPPVGPFGTAEKPAIIESWYDERIVGCPGGPGDDEHDVIWFKLKKNERHECSICGQIFELKCIGPGGPPGGHHGSHH</sequence>
<dbReference type="PANTHER" id="PTHR10122:SF0">
    <property type="entry name" value="CYTOCHROME C OXIDASE SUBUNIT 5B, ISOFORM A-RELATED"/>
    <property type="match status" value="1"/>
</dbReference>
<organism evidence="6">
    <name type="scientific">Selaginella moellendorffii</name>
    <name type="common">Spikemoss</name>
    <dbReference type="NCBI Taxonomy" id="88036"/>
    <lineage>
        <taxon>Eukaryota</taxon>
        <taxon>Viridiplantae</taxon>
        <taxon>Streptophyta</taxon>
        <taxon>Embryophyta</taxon>
        <taxon>Tracheophyta</taxon>
        <taxon>Lycopodiopsida</taxon>
        <taxon>Selaginellales</taxon>
        <taxon>Selaginellaceae</taxon>
        <taxon>Selaginella</taxon>
    </lineage>
</organism>
<dbReference type="AlphaFoldDB" id="D8S5W6"/>
<feature type="binding site" evidence="3">
    <location>
        <position position="104"/>
    </location>
    <ligand>
        <name>Zn(2+)</name>
        <dbReference type="ChEBI" id="CHEBI:29105"/>
    </ligand>
</feature>
<evidence type="ECO:0000256" key="2">
    <source>
        <dbReference type="ARBA" id="ARBA00022833"/>
    </source>
</evidence>
<dbReference type="Proteomes" id="UP000001514">
    <property type="component" value="Unassembled WGS sequence"/>
</dbReference>
<dbReference type="Pfam" id="PF01215">
    <property type="entry name" value="COX5B"/>
    <property type="match status" value="1"/>
</dbReference>
<dbReference type="KEGG" id="smo:SELMODRAFT_423814"/>
<dbReference type="STRING" id="88036.D8S5W6"/>
<dbReference type="PANTHER" id="PTHR10122">
    <property type="entry name" value="CYTOCHROME C OXIDASE SUBUNIT 5B, MITOCHONDRIAL"/>
    <property type="match status" value="1"/>
</dbReference>
<feature type="binding site" evidence="3">
    <location>
        <position position="80"/>
    </location>
    <ligand>
        <name>Zn(2+)</name>
        <dbReference type="ChEBI" id="CHEBI:29105"/>
    </ligand>
</feature>
<evidence type="ECO:0008006" key="7">
    <source>
        <dbReference type="Google" id="ProtNLM"/>
    </source>
</evidence>
<dbReference type="SUPFAM" id="SSF57802">
    <property type="entry name" value="Rubredoxin-like"/>
    <property type="match status" value="1"/>
</dbReference>
<dbReference type="EMBL" id="GL377628">
    <property type="protein sequence ID" value="EFJ14355.1"/>
    <property type="molecule type" value="Genomic_DNA"/>
</dbReference>
<keyword evidence="1 3" id="KW-0479">Metal-binding</keyword>
<name>D8S5W6_SELML</name>
<accession>D8S5W6</accession>
<protein>
    <recommendedName>
        <fullName evidence="7">Cytochrome c oxidase subunit Vb</fullName>
    </recommendedName>
</protein>
<dbReference type="GO" id="GO:0005739">
    <property type="term" value="C:mitochondrion"/>
    <property type="evidence" value="ECO:0000318"/>
    <property type="project" value="GO_Central"/>
</dbReference>
<dbReference type="InterPro" id="IPR002124">
    <property type="entry name" value="Cyt_c_oxidase_su5b"/>
</dbReference>
<dbReference type="Gramene" id="EFJ20244">
    <property type="protein sequence ID" value="EFJ20244"/>
    <property type="gene ID" value="SELMODRAFT_418496"/>
</dbReference>
<dbReference type="FunCoup" id="D8S5W6">
    <property type="interactions" value="2822"/>
</dbReference>
<dbReference type="PROSITE" id="PS51359">
    <property type="entry name" value="COX5B_2"/>
    <property type="match status" value="1"/>
</dbReference>
<evidence type="ECO:0000313" key="5">
    <source>
        <dbReference type="EMBL" id="EFJ20244.1"/>
    </source>
</evidence>
<dbReference type="EMBL" id="GL377603">
    <property type="protein sequence ID" value="EFJ20244.1"/>
    <property type="molecule type" value="Genomic_DNA"/>
</dbReference>
<evidence type="ECO:0000313" key="4">
    <source>
        <dbReference type="EMBL" id="EFJ14355.1"/>
    </source>
</evidence>
<gene>
    <name evidence="5" type="ORF">SELMODRAFT_418496</name>
    <name evidence="4" type="ORF">SELMODRAFT_423814</name>
</gene>
<evidence type="ECO:0000313" key="6">
    <source>
        <dbReference type="Proteomes" id="UP000001514"/>
    </source>
</evidence>
<keyword evidence="2 3" id="KW-0862">Zinc</keyword>
<evidence type="ECO:0000256" key="3">
    <source>
        <dbReference type="PIRSR" id="PIRSR602124-2"/>
    </source>
</evidence>
<dbReference type="GO" id="GO:0046872">
    <property type="term" value="F:metal ion binding"/>
    <property type="evidence" value="ECO:0007669"/>
    <property type="project" value="UniProtKB-KW"/>
</dbReference>
<proteinExistence type="predicted"/>
<feature type="binding site" evidence="3">
    <location>
        <position position="107"/>
    </location>
    <ligand>
        <name>Zn(2+)</name>
        <dbReference type="ChEBI" id="CHEBI:29105"/>
    </ligand>
</feature>
<dbReference type="KEGG" id="smo:SELMODRAFT_418496"/>
<feature type="binding site" evidence="3">
    <location>
        <position position="89"/>
    </location>
    <ligand>
        <name>Zn(2+)</name>
        <dbReference type="ChEBI" id="CHEBI:29105"/>
    </ligand>
</feature>
<keyword evidence="6" id="KW-1185">Reference proteome</keyword>
<dbReference type="OrthoDB" id="10249250at2759"/>
<reference evidence="5 6" key="1">
    <citation type="journal article" date="2011" name="Science">
        <title>The Selaginella genome identifies genetic changes associated with the evolution of vascular plants.</title>
        <authorList>
            <person name="Banks J.A."/>
            <person name="Nishiyama T."/>
            <person name="Hasebe M."/>
            <person name="Bowman J.L."/>
            <person name="Gribskov M."/>
            <person name="dePamphilis C."/>
            <person name="Albert V.A."/>
            <person name="Aono N."/>
            <person name="Aoyama T."/>
            <person name="Ambrose B.A."/>
            <person name="Ashton N.W."/>
            <person name="Axtell M.J."/>
            <person name="Barker E."/>
            <person name="Barker M.S."/>
            <person name="Bennetzen J.L."/>
            <person name="Bonawitz N.D."/>
            <person name="Chapple C."/>
            <person name="Cheng C."/>
            <person name="Correa L.G."/>
            <person name="Dacre M."/>
            <person name="DeBarry J."/>
            <person name="Dreyer I."/>
            <person name="Elias M."/>
            <person name="Engstrom E.M."/>
            <person name="Estelle M."/>
            <person name="Feng L."/>
            <person name="Finet C."/>
            <person name="Floyd S.K."/>
            <person name="Frommer W.B."/>
            <person name="Fujita T."/>
            <person name="Gramzow L."/>
            <person name="Gutensohn M."/>
            <person name="Harholt J."/>
            <person name="Hattori M."/>
            <person name="Heyl A."/>
            <person name="Hirai T."/>
            <person name="Hiwatashi Y."/>
            <person name="Ishikawa M."/>
            <person name="Iwata M."/>
            <person name="Karol K.G."/>
            <person name="Koehler B."/>
            <person name="Kolukisaoglu U."/>
            <person name="Kubo M."/>
            <person name="Kurata T."/>
            <person name="Lalonde S."/>
            <person name="Li K."/>
            <person name="Li Y."/>
            <person name="Litt A."/>
            <person name="Lyons E."/>
            <person name="Manning G."/>
            <person name="Maruyama T."/>
            <person name="Michael T.P."/>
            <person name="Mikami K."/>
            <person name="Miyazaki S."/>
            <person name="Morinaga S."/>
            <person name="Murata T."/>
            <person name="Mueller-Roeber B."/>
            <person name="Nelson D.R."/>
            <person name="Obara M."/>
            <person name="Oguri Y."/>
            <person name="Olmstead R.G."/>
            <person name="Onodera N."/>
            <person name="Petersen B.L."/>
            <person name="Pils B."/>
            <person name="Prigge M."/>
            <person name="Rensing S.A."/>
            <person name="Riano-Pachon D.M."/>
            <person name="Roberts A.W."/>
            <person name="Sato Y."/>
            <person name="Scheller H.V."/>
            <person name="Schulz B."/>
            <person name="Schulz C."/>
            <person name="Shakirov E.V."/>
            <person name="Shibagaki N."/>
            <person name="Shinohara N."/>
            <person name="Shippen D.E."/>
            <person name="Soerensen I."/>
            <person name="Sotooka R."/>
            <person name="Sugimoto N."/>
            <person name="Sugita M."/>
            <person name="Sumikawa N."/>
            <person name="Tanurdzic M."/>
            <person name="Theissen G."/>
            <person name="Ulvskov P."/>
            <person name="Wakazuki S."/>
            <person name="Weng J.K."/>
            <person name="Willats W.W."/>
            <person name="Wipf D."/>
            <person name="Wolf P.G."/>
            <person name="Yang L."/>
            <person name="Zimmer A.D."/>
            <person name="Zhu Q."/>
            <person name="Mitros T."/>
            <person name="Hellsten U."/>
            <person name="Loque D."/>
            <person name="Otillar R."/>
            <person name="Salamov A."/>
            <person name="Schmutz J."/>
            <person name="Shapiro H."/>
            <person name="Lindquist E."/>
            <person name="Lucas S."/>
            <person name="Rokhsar D."/>
            <person name="Grigoriev I.V."/>
        </authorList>
    </citation>
    <scope>NUCLEOTIDE SEQUENCE [LARGE SCALE GENOMIC DNA]</scope>
</reference>
<dbReference type="GO" id="GO:0005740">
    <property type="term" value="C:mitochondrial envelope"/>
    <property type="evidence" value="ECO:0007669"/>
    <property type="project" value="InterPro"/>
</dbReference>
<dbReference type="InParanoid" id="D8S5W6"/>
<dbReference type="HOGENOM" id="CLU_127178_3_0_1"/>
<dbReference type="eggNOG" id="KOG3352">
    <property type="taxonomic scope" value="Eukaryota"/>
</dbReference>
<dbReference type="Gene3D" id="2.60.11.10">
    <property type="entry name" value="Cytochrome c oxidase, subunit Vb"/>
    <property type="match status" value="1"/>
</dbReference>
<dbReference type="GO" id="GO:0006123">
    <property type="term" value="P:mitochondrial electron transport, cytochrome c to oxygen"/>
    <property type="evidence" value="ECO:0000318"/>
    <property type="project" value="GO_Central"/>
</dbReference>
<dbReference type="GO" id="GO:0045277">
    <property type="term" value="C:respiratory chain complex IV"/>
    <property type="evidence" value="ECO:0007669"/>
    <property type="project" value="InterPro"/>
</dbReference>
<evidence type="ECO:0000256" key="1">
    <source>
        <dbReference type="ARBA" id="ARBA00022723"/>
    </source>
</evidence>
<dbReference type="Gramene" id="EFJ14355">
    <property type="protein sequence ID" value="EFJ14355"/>
    <property type="gene ID" value="SELMODRAFT_423814"/>
</dbReference>
<dbReference type="InterPro" id="IPR036972">
    <property type="entry name" value="Cyt_c_oxidase_su5b_sf"/>
</dbReference>
<dbReference type="OMA" id="KNERHEC"/>